<dbReference type="RefSeq" id="WP_218131607.1">
    <property type="nucleotide sequence ID" value="NZ_FNOE01000001.1"/>
</dbReference>
<gene>
    <name evidence="2" type="ORF">SAMN05216333_101285</name>
</gene>
<dbReference type="AlphaFoldDB" id="A0A1H8JSN4"/>
<name>A0A1H8JSN4_9PROT</name>
<dbReference type="STRING" id="42354.SAMN05216333_101285"/>
<accession>A0A1H8JSN4</accession>
<sequence>MPGYELTALAEEDLKAIALYTVNTWGIEQAKHYEALLLRRFQEIAQGSITPRVFLKNR</sequence>
<dbReference type="Proteomes" id="UP000198814">
    <property type="component" value="Unassembled WGS sequence"/>
</dbReference>
<proteinExistence type="predicted"/>
<dbReference type="InterPro" id="IPR035093">
    <property type="entry name" value="RelE/ParE_toxin_dom_sf"/>
</dbReference>
<reference evidence="3" key="1">
    <citation type="submission" date="2016-10" db="EMBL/GenBank/DDBJ databases">
        <authorList>
            <person name="Varghese N."/>
            <person name="Submissions S."/>
        </authorList>
    </citation>
    <scope>NUCLEOTIDE SEQUENCE [LARGE SCALE GENOMIC DNA]</scope>
    <source>
        <strain evidence="3">Nm76</strain>
    </source>
</reference>
<protein>
    <submittedName>
        <fullName evidence="2">Toxin ParE1/3/4</fullName>
    </submittedName>
</protein>
<dbReference type="InterPro" id="IPR007712">
    <property type="entry name" value="RelE/ParE_toxin"/>
</dbReference>
<evidence type="ECO:0000313" key="3">
    <source>
        <dbReference type="Proteomes" id="UP000198814"/>
    </source>
</evidence>
<evidence type="ECO:0000313" key="2">
    <source>
        <dbReference type="EMBL" id="SEN83397.1"/>
    </source>
</evidence>
<dbReference type="Pfam" id="PF05016">
    <property type="entry name" value="ParE_toxin"/>
    <property type="match status" value="1"/>
</dbReference>
<organism evidence="2 3">
    <name type="scientific">Nitrosomonas oligotropha</name>
    <dbReference type="NCBI Taxonomy" id="42354"/>
    <lineage>
        <taxon>Bacteria</taxon>
        <taxon>Pseudomonadati</taxon>
        <taxon>Pseudomonadota</taxon>
        <taxon>Betaproteobacteria</taxon>
        <taxon>Nitrosomonadales</taxon>
        <taxon>Nitrosomonadaceae</taxon>
        <taxon>Nitrosomonas</taxon>
    </lineage>
</organism>
<dbReference type="Gene3D" id="3.30.2310.20">
    <property type="entry name" value="RelE-like"/>
    <property type="match status" value="1"/>
</dbReference>
<evidence type="ECO:0000256" key="1">
    <source>
        <dbReference type="ARBA" id="ARBA00022649"/>
    </source>
</evidence>
<dbReference type="EMBL" id="FODO01000001">
    <property type="protein sequence ID" value="SEN83397.1"/>
    <property type="molecule type" value="Genomic_DNA"/>
</dbReference>
<keyword evidence="3" id="KW-1185">Reference proteome</keyword>
<keyword evidence="1" id="KW-1277">Toxin-antitoxin system</keyword>